<evidence type="ECO:0000313" key="2">
    <source>
        <dbReference type="EMBL" id="MEJ8474597.1"/>
    </source>
</evidence>
<organism evidence="2 3">
    <name type="scientific">Roseibium algae</name>
    <dbReference type="NCBI Taxonomy" id="3123038"/>
    <lineage>
        <taxon>Bacteria</taxon>
        <taxon>Pseudomonadati</taxon>
        <taxon>Pseudomonadota</taxon>
        <taxon>Alphaproteobacteria</taxon>
        <taxon>Hyphomicrobiales</taxon>
        <taxon>Stappiaceae</taxon>
        <taxon>Roseibium</taxon>
    </lineage>
</organism>
<dbReference type="Proteomes" id="UP001385499">
    <property type="component" value="Unassembled WGS sequence"/>
</dbReference>
<feature type="region of interest" description="Disordered" evidence="1">
    <location>
        <begin position="1"/>
        <end position="83"/>
    </location>
</feature>
<evidence type="ECO:0000256" key="1">
    <source>
        <dbReference type="SAM" id="MobiDB-lite"/>
    </source>
</evidence>
<feature type="compositionally biased region" description="Basic residues" evidence="1">
    <location>
        <begin position="1"/>
        <end position="11"/>
    </location>
</feature>
<comment type="caution">
    <text evidence="2">The sequence shown here is derived from an EMBL/GenBank/DDBJ whole genome shotgun (WGS) entry which is preliminary data.</text>
</comment>
<feature type="compositionally biased region" description="Basic and acidic residues" evidence="1">
    <location>
        <begin position="20"/>
        <end position="29"/>
    </location>
</feature>
<dbReference type="RefSeq" id="WP_340274338.1">
    <property type="nucleotide sequence ID" value="NZ_JBAKIA010000005.1"/>
</dbReference>
<evidence type="ECO:0000313" key="3">
    <source>
        <dbReference type="Proteomes" id="UP001385499"/>
    </source>
</evidence>
<reference evidence="2 3" key="1">
    <citation type="submission" date="2024-02" db="EMBL/GenBank/DDBJ databases">
        <title>Roseibium algae sp. nov., isolated from marine alga (Grateloupia sp.), showing potential in myo-inositol conversion.</title>
        <authorList>
            <person name="Wang Y."/>
        </authorList>
    </citation>
    <scope>NUCLEOTIDE SEQUENCE [LARGE SCALE GENOMIC DNA]</scope>
    <source>
        <strain evidence="2 3">H3510</strain>
    </source>
</reference>
<dbReference type="EMBL" id="JBAKIA010000005">
    <property type="protein sequence ID" value="MEJ8474597.1"/>
    <property type="molecule type" value="Genomic_DNA"/>
</dbReference>
<proteinExistence type="predicted"/>
<feature type="compositionally biased region" description="Polar residues" evidence="1">
    <location>
        <begin position="61"/>
        <end position="74"/>
    </location>
</feature>
<gene>
    <name evidence="2" type="ORF">V6575_10905</name>
</gene>
<protein>
    <submittedName>
        <fullName evidence="2">Uncharacterized protein</fullName>
    </submittedName>
</protein>
<name>A0ABU8TKZ7_9HYPH</name>
<keyword evidence="3" id="KW-1185">Reference proteome</keyword>
<accession>A0ABU8TKZ7</accession>
<sequence length="123" mass="13615">MDDLHKRHMKRLQTNAVSDIAERLPQKTAEKKKREKLSDDVSALWNKRQKEARQKIAGQASDASPSKAESSQQPGVPLPDGWRDEHWKTLQSMAADFAGAQTTDKASSIAVLEAYEAALSVSN</sequence>